<dbReference type="AlphaFoldDB" id="A0A1L7WPK3"/>
<reference evidence="3 4" key="1">
    <citation type="submission" date="2016-03" db="EMBL/GenBank/DDBJ databases">
        <authorList>
            <person name="Ploux O."/>
        </authorList>
    </citation>
    <scope>NUCLEOTIDE SEQUENCE [LARGE SCALE GENOMIC DNA]</scope>
    <source>
        <strain evidence="3 4">UAMH 11012</strain>
    </source>
</reference>
<sequence>MVNAITFVSDEEAFVPAVDKWEDDIDTIRSYYNEEMLEGMDAADASRRHDLVVQWYEWCDRKYPGTSELKDWENMASAAGEDIDIRLLMRANPHAGYAIMLFLEACYAVDKALCGTDMEALAMVKMWHMPQEMRAYKYLLSEEMMQWWARELAELENEIKSPVSNRVSLSWRVRDLSRCLARLEAVLDCGEGIGTSIWTTMEEISCRTPPAGLDDGIYNRAEQLIFSVKILSKILERDEGAVVSEIAPLASHSSIDSGGIRRRIPRAASPSTNEHDLLAGQTPNVDEENITPASDVASSARVDSLLGATPSTPDLYDVSSLFWLALKRVETFVIRYKAKRFLAWFIHKETVFVLFVLSVAMSAYFMAWSAKLANSQPTTPGDHSPFADSSFLGNLSQAILSNLSIYLIIVATAHEKSGGLHYQSWLWLLLALSFISSVLGLSLYSAVPSVSIIFLWIAAFSQVVIPVLLITMAGKSETEKEDDVESHRD</sequence>
<accession>A0A1L7WPK3</accession>
<protein>
    <submittedName>
        <fullName evidence="3">Uncharacterized protein</fullName>
    </submittedName>
</protein>
<feature type="transmembrane region" description="Helical" evidence="2">
    <location>
        <begin position="425"/>
        <end position="444"/>
    </location>
</feature>
<evidence type="ECO:0000256" key="2">
    <source>
        <dbReference type="SAM" id="Phobius"/>
    </source>
</evidence>
<evidence type="ECO:0000313" key="4">
    <source>
        <dbReference type="Proteomes" id="UP000184330"/>
    </source>
</evidence>
<name>A0A1L7WPK3_9HELO</name>
<proteinExistence type="predicted"/>
<dbReference type="Proteomes" id="UP000184330">
    <property type="component" value="Unassembled WGS sequence"/>
</dbReference>
<gene>
    <name evidence="3" type="ORF">PAC_04589</name>
</gene>
<evidence type="ECO:0000256" key="1">
    <source>
        <dbReference type="SAM" id="MobiDB-lite"/>
    </source>
</evidence>
<keyword evidence="2" id="KW-1133">Transmembrane helix</keyword>
<keyword evidence="4" id="KW-1185">Reference proteome</keyword>
<keyword evidence="2" id="KW-0812">Transmembrane</keyword>
<keyword evidence="2" id="KW-0472">Membrane</keyword>
<feature type="region of interest" description="Disordered" evidence="1">
    <location>
        <begin position="268"/>
        <end position="288"/>
    </location>
</feature>
<evidence type="ECO:0000313" key="3">
    <source>
        <dbReference type="EMBL" id="CZR54705.1"/>
    </source>
</evidence>
<feature type="transmembrane region" description="Helical" evidence="2">
    <location>
        <begin position="450"/>
        <end position="470"/>
    </location>
</feature>
<feature type="transmembrane region" description="Helical" evidence="2">
    <location>
        <begin position="350"/>
        <end position="370"/>
    </location>
</feature>
<organism evidence="3 4">
    <name type="scientific">Phialocephala subalpina</name>
    <dbReference type="NCBI Taxonomy" id="576137"/>
    <lineage>
        <taxon>Eukaryota</taxon>
        <taxon>Fungi</taxon>
        <taxon>Dikarya</taxon>
        <taxon>Ascomycota</taxon>
        <taxon>Pezizomycotina</taxon>
        <taxon>Leotiomycetes</taxon>
        <taxon>Helotiales</taxon>
        <taxon>Mollisiaceae</taxon>
        <taxon>Phialocephala</taxon>
        <taxon>Phialocephala fortinii species complex</taxon>
    </lineage>
</organism>
<dbReference type="OrthoDB" id="4733511at2759"/>
<dbReference type="EMBL" id="FJOG01000005">
    <property type="protein sequence ID" value="CZR54705.1"/>
    <property type="molecule type" value="Genomic_DNA"/>
</dbReference>
<feature type="transmembrane region" description="Helical" evidence="2">
    <location>
        <begin position="390"/>
        <end position="413"/>
    </location>
</feature>